<dbReference type="Proteomes" id="UP000285146">
    <property type="component" value="Unassembled WGS sequence"/>
</dbReference>
<evidence type="ECO:0000313" key="3">
    <source>
        <dbReference type="Proteomes" id="UP000285146"/>
    </source>
</evidence>
<accession>A0A423VLY3</accession>
<keyword evidence="3" id="KW-1185">Reference proteome</keyword>
<name>A0A423VLY3_9PEZI</name>
<feature type="compositionally biased region" description="Low complexity" evidence="1">
    <location>
        <begin position="103"/>
        <end position="148"/>
    </location>
</feature>
<feature type="compositionally biased region" description="Low complexity" evidence="1">
    <location>
        <begin position="387"/>
        <end position="397"/>
    </location>
</feature>
<evidence type="ECO:0000256" key="1">
    <source>
        <dbReference type="SAM" id="MobiDB-lite"/>
    </source>
</evidence>
<dbReference type="InParanoid" id="A0A423VLY3"/>
<proteinExistence type="predicted"/>
<feature type="compositionally biased region" description="Polar residues" evidence="1">
    <location>
        <begin position="93"/>
        <end position="102"/>
    </location>
</feature>
<feature type="compositionally biased region" description="Basic and acidic residues" evidence="1">
    <location>
        <begin position="212"/>
        <end position="224"/>
    </location>
</feature>
<feature type="compositionally biased region" description="Basic residues" evidence="1">
    <location>
        <begin position="10"/>
        <end position="21"/>
    </location>
</feature>
<reference evidence="2 3" key="1">
    <citation type="submission" date="2015-09" db="EMBL/GenBank/DDBJ databases">
        <title>Host preference determinants of Valsa canker pathogens revealed by comparative genomics.</title>
        <authorList>
            <person name="Yin Z."/>
            <person name="Huang L."/>
        </authorList>
    </citation>
    <scope>NUCLEOTIDE SEQUENCE [LARGE SCALE GENOMIC DNA]</scope>
    <source>
        <strain evidence="2 3">SXYLt</strain>
    </source>
</reference>
<dbReference type="OrthoDB" id="5232891at2759"/>
<feature type="region of interest" description="Disordered" evidence="1">
    <location>
        <begin position="1"/>
        <end position="345"/>
    </location>
</feature>
<sequence length="515" mass="56769">MPPVLETSAHKPRNKLRKPLKLRPGSTVSHSASPRGSSDSPSPRNSGGSHGLRTPQSPIKQTLPLPPDLSDSKWLEYIRQSGYLMPMEKSPRLESTTRIQPLSNNSSSSSSSSSNNNNHTHNHSHSSSTNNNYNTTSSSSGSNYKTNNDNNSVPEFAHLSVDATPARSPNPAKSPRRSLERQTPPLPVDSPVSASSSTFRRYARTPVLRVGQADDHGDAGRTDDEAPIVELKPDQYKPPNPLDLRRSREEQLPDAIPRRRRREEEEQQQQDAKGRQNNAETRQASVDAIRGAILRRAPVQPSSPPPPPPPTTLPPPPPTVPPPRIPTSTGSDLEQPEGSPTSDGTLVAFEEDAIYFKPVSYSPEALSPILEGGGDDDDYPSYTFHNPATRTTKQTTPSSPPPPLPRPDILSLQIAMDLLTRELSSAVSNESLRAPADVRSLQVWVMIEAYERLRDQVLGMEREDGGDMPAEEARALRGMFNMWLWALYRVHDRLRECSRGPSEVEVQALQLEELD</sequence>
<comment type="caution">
    <text evidence="2">The sequence shown here is derived from an EMBL/GenBank/DDBJ whole genome shotgun (WGS) entry which is preliminary data.</text>
</comment>
<gene>
    <name evidence="2" type="ORF">VPNG_09778</name>
</gene>
<organism evidence="2 3">
    <name type="scientific">Cytospora leucostoma</name>
    <dbReference type="NCBI Taxonomy" id="1230097"/>
    <lineage>
        <taxon>Eukaryota</taxon>
        <taxon>Fungi</taxon>
        <taxon>Dikarya</taxon>
        <taxon>Ascomycota</taxon>
        <taxon>Pezizomycotina</taxon>
        <taxon>Sordariomycetes</taxon>
        <taxon>Sordariomycetidae</taxon>
        <taxon>Diaporthales</taxon>
        <taxon>Cytosporaceae</taxon>
        <taxon>Cytospora</taxon>
    </lineage>
</organism>
<feature type="region of interest" description="Disordered" evidence="1">
    <location>
        <begin position="384"/>
        <end position="403"/>
    </location>
</feature>
<feature type="compositionally biased region" description="Polar residues" evidence="1">
    <location>
        <begin position="275"/>
        <end position="284"/>
    </location>
</feature>
<feature type="compositionally biased region" description="Pro residues" evidence="1">
    <location>
        <begin position="301"/>
        <end position="325"/>
    </location>
</feature>
<evidence type="ECO:0000313" key="2">
    <source>
        <dbReference type="EMBL" id="ROV91915.1"/>
    </source>
</evidence>
<feature type="compositionally biased region" description="Low complexity" evidence="1">
    <location>
        <begin position="29"/>
        <end position="47"/>
    </location>
</feature>
<dbReference type="AlphaFoldDB" id="A0A423VLY3"/>
<dbReference type="EMBL" id="LKEB01000088">
    <property type="protein sequence ID" value="ROV91915.1"/>
    <property type="molecule type" value="Genomic_DNA"/>
</dbReference>
<protein>
    <submittedName>
        <fullName evidence="2">Uncharacterized protein</fullName>
    </submittedName>
</protein>